<dbReference type="GO" id="GO:0016020">
    <property type="term" value="C:membrane"/>
    <property type="evidence" value="ECO:0007669"/>
    <property type="project" value="UniProtKB-SubCell"/>
</dbReference>
<name>A0A2S7MY55_9BACI</name>
<keyword evidence="4 8" id="KW-0479">Metal-binding</keyword>
<sequence>MESHREFNYRRLHSLLGVLPVGLFLIQHLVINNFATRGPEAFNKAAAFMEALPFRTALEVFIIALPILYHAVYGIYIAFTAKYSVGSYSYFRNWMFALQRITGLITVVFIVWHVWETRIQVFFGAHVDSNMMVDILSSPFMVVFYMVGVLSAIFHFANGLWSFAVRWGLIVTPKSQRIFTYITVGVFVILAVMSVRTLLAFINMA</sequence>
<protein>
    <submittedName>
        <fullName evidence="10">Succinate dehydrogenase</fullName>
    </submittedName>
</protein>
<keyword evidence="6 8" id="KW-0408">Iron</keyword>
<dbReference type="AlphaFoldDB" id="A0A2S7MY55"/>
<feature type="transmembrane region" description="Helical" evidence="9">
    <location>
        <begin position="135"/>
        <end position="157"/>
    </location>
</feature>
<evidence type="ECO:0000256" key="4">
    <source>
        <dbReference type="ARBA" id="ARBA00022723"/>
    </source>
</evidence>
<keyword evidence="3 9" id="KW-0812">Transmembrane</keyword>
<evidence type="ECO:0000256" key="3">
    <source>
        <dbReference type="ARBA" id="ARBA00022692"/>
    </source>
</evidence>
<dbReference type="OrthoDB" id="9789209at2"/>
<dbReference type="Proteomes" id="UP000239663">
    <property type="component" value="Unassembled WGS sequence"/>
</dbReference>
<evidence type="ECO:0000256" key="9">
    <source>
        <dbReference type="SAM" id="Phobius"/>
    </source>
</evidence>
<keyword evidence="2 8" id="KW-0349">Heme</keyword>
<dbReference type="SUPFAM" id="SSF81343">
    <property type="entry name" value="Fumarate reductase respiratory complex transmembrane subunits"/>
    <property type="match status" value="1"/>
</dbReference>
<evidence type="ECO:0000313" key="10">
    <source>
        <dbReference type="EMBL" id="PQD94700.1"/>
    </source>
</evidence>
<comment type="caution">
    <text evidence="10">The sequence shown here is derived from an EMBL/GenBank/DDBJ whole genome shotgun (WGS) entry which is preliminary data.</text>
</comment>
<dbReference type="EMBL" id="PKOZ01000008">
    <property type="protein sequence ID" value="PQD94700.1"/>
    <property type="molecule type" value="Genomic_DNA"/>
</dbReference>
<evidence type="ECO:0000256" key="6">
    <source>
        <dbReference type="ARBA" id="ARBA00023004"/>
    </source>
</evidence>
<dbReference type="Pfam" id="PF01127">
    <property type="entry name" value="Sdh_cyt"/>
    <property type="match status" value="1"/>
</dbReference>
<feature type="binding site" description="axial binding residue" evidence="8">
    <location>
        <position position="28"/>
    </location>
    <ligand>
        <name>heme</name>
        <dbReference type="ChEBI" id="CHEBI:30413"/>
    </ligand>
    <ligandPart>
        <name>Fe</name>
        <dbReference type="ChEBI" id="CHEBI:18248"/>
    </ligandPart>
</feature>
<keyword evidence="11" id="KW-1185">Reference proteome</keyword>
<dbReference type="InterPro" id="IPR011138">
    <property type="entry name" value="Cytochrome_b-558"/>
</dbReference>
<proteinExistence type="predicted"/>
<evidence type="ECO:0000256" key="2">
    <source>
        <dbReference type="ARBA" id="ARBA00022617"/>
    </source>
</evidence>
<feature type="binding site" description="axial binding residue" evidence="8">
    <location>
        <position position="70"/>
    </location>
    <ligand>
        <name>heme</name>
        <dbReference type="ChEBI" id="CHEBI:30413"/>
    </ligand>
    <ligandPart>
        <name>Fe</name>
        <dbReference type="ChEBI" id="CHEBI:18248"/>
    </ligandPart>
</feature>
<feature type="binding site" description="axial binding residue" evidence="8">
    <location>
        <position position="113"/>
    </location>
    <ligand>
        <name>heme</name>
        <dbReference type="ChEBI" id="CHEBI:30413"/>
    </ligand>
    <ligandPart>
        <name>Fe</name>
        <dbReference type="ChEBI" id="CHEBI:18248"/>
    </ligandPart>
</feature>
<evidence type="ECO:0000256" key="5">
    <source>
        <dbReference type="ARBA" id="ARBA00022989"/>
    </source>
</evidence>
<keyword evidence="7 9" id="KW-0472">Membrane</keyword>
<evidence type="ECO:0000313" key="11">
    <source>
        <dbReference type="Proteomes" id="UP000239663"/>
    </source>
</evidence>
<dbReference type="InterPro" id="IPR000701">
    <property type="entry name" value="SuccDH_FuR_B_TM-su"/>
</dbReference>
<reference evidence="10 11" key="1">
    <citation type="submission" date="2017-12" db="EMBL/GenBank/DDBJ databases">
        <title>Taxonomic description and draft genome of Pradoshia cofamensis Gen. nov., sp. nov., a thermotolerant bacillale isolated from anterior gut of earthworm Eisenia fetida.</title>
        <authorList>
            <person name="Saha T."/>
            <person name="Chakraborty R."/>
        </authorList>
    </citation>
    <scope>NUCLEOTIDE SEQUENCE [LARGE SCALE GENOMIC DNA]</scope>
    <source>
        <strain evidence="10 11">EAG3</strain>
    </source>
</reference>
<dbReference type="PIRSF" id="PIRSF000170">
    <property type="entry name" value="Succ_dh_cyt_b558"/>
    <property type="match status" value="1"/>
</dbReference>
<feature type="binding site" description="axial binding residue" evidence="8">
    <location>
        <position position="155"/>
    </location>
    <ligand>
        <name>heme</name>
        <dbReference type="ChEBI" id="CHEBI:30413"/>
    </ligand>
    <ligandPart>
        <name>Fe</name>
        <dbReference type="ChEBI" id="CHEBI:18248"/>
    </ligandPart>
</feature>
<organism evidence="10 11">
    <name type="scientific">Pradoshia eiseniae</name>
    <dbReference type="NCBI Taxonomy" id="2064768"/>
    <lineage>
        <taxon>Bacteria</taxon>
        <taxon>Bacillati</taxon>
        <taxon>Bacillota</taxon>
        <taxon>Bacilli</taxon>
        <taxon>Bacillales</taxon>
        <taxon>Bacillaceae</taxon>
        <taxon>Pradoshia</taxon>
    </lineage>
</organism>
<feature type="transmembrane region" description="Helical" evidence="9">
    <location>
        <begin position="178"/>
        <end position="202"/>
    </location>
</feature>
<dbReference type="GO" id="GO:0046872">
    <property type="term" value="F:metal ion binding"/>
    <property type="evidence" value="ECO:0007669"/>
    <property type="project" value="UniProtKB-KW"/>
</dbReference>
<evidence type="ECO:0000256" key="8">
    <source>
        <dbReference type="PIRSR" id="PIRSR000170-1"/>
    </source>
</evidence>
<feature type="transmembrane region" description="Helical" evidence="9">
    <location>
        <begin position="93"/>
        <end position="115"/>
    </location>
</feature>
<dbReference type="InterPro" id="IPR016002">
    <property type="entry name" value="Succ_DH_cyt_b558_Firmicute"/>
</dbReference>
<evidence type="ECO:0000256" key="1">
    <source>
        <dbReference type="ARBA" id="ARBA00004370"/>
    </source>
</evidence>
<accession>A0A2S7MY55</accession>
<evidence type="ECO:0000256" key="7">
    <source>
        <dbReference type="ARBA" id="ARBA00023136"/>
    </source>
</evidence>
<dbReference type="InterPro" id="IPR034804">
    <property type="entry name" value="SQR/QFR_C/D"/>
</dbReference>
<feature type="transmembrane region" description="Helical" evidence="9">
    <location>
        <begin position="60"/>
        <end position="81"/>
    </location>
</feature>
<dbReference type="RefSeq" id="WP_104850080.1">
    <property type="nucleotide sequence ID" value="NZ_PKOZ01000008.1"/>
</dbReference>
<feature type="transmembrane region" description="Helical" evidence="9">
    <location>
        <begin position="12"/>
        <end position="31"/>
    </location>
</feature>
<dbReference type="NCBIfam" id="TIGR02046">
    <property type="entry name" value="sdhC_b558_fam"/>
    <property type="match status" value="1"/>
</dbReference>
<comment type="subcellular location">
    <subcellularLocation>
        <location evidence="1">Membrane</location>
    </subcellularLocation>
</comment>
<gene>
    <name evidence="10" type="ORF">CYL18_13665</name>
</gene>
<dbReference type="CDD" id="cd03497">
    <property type="entry name" value="SQR_TypeB_1_TM"/>
    <property type="match status" value="1"/>
</dbReference>
<dbReference type="Gene3D" id="1.20.1300.10">
    <property type="entry name" value="Fumarate reductase/succinate dehydrogenase, transmembrane subunit"/>
    <property type="match status" value="1"/>
</dbReference>
<keyword evidence="5 9" id="KW-1133">Transmembrane helix</keyword>